<protein>
    <submittedName>
        <fullName evidence="2">Uncharacterized protein</fullName>
    </submittedName>
</protein>
<proteinExistence type="predicted"/>
<dbReference type="AlphaFoldDB" id="A0A0M9ER14"/>
<reference evidence="2 3" key="1">
    <citation type="submission" date="2015-04" db="EMBL/GenBank/DDBJ databases">
        <title>The draft genome sequence of Fusarium langsethiae, a T-2/HT-2 mycotoxin producer.</title>
        <authorList>
            <person name="Lysoe E."/>
            <person name="Divon H.H."/>
            <person name="Terzi V."/>
            <person name="Orru L."/>
            <person name="Lamontanara A."/>
            <person name="Kolseth A.-K."/>
            <person name="Frandsen R.J."/>
            <person name="Nielsen K."/>
            <person name="Thrane U."/>
        </authorList>
    </citation>
    <scope>NUCLEOTIDE SEQUENCE [LARGE SCALE GENOMIC DNA]</scope>
    <source>
        <strain evidence="2 3">Fl201059</strain>
    </source>
</reference>
<dbReference type="Proteomes" id="UP000037904">
    <property type="component" value="Unassembled WGS sequence"/>
</dbReference>
<dbReference type="EMBL" id="JXCE01000312">
    <property type="protein sequence ID" value="KPA38138.1"/>
    <property type="molecule type" value="Genomic_DNA"/>
</dbReference>
<organism evidence="2 3">
    <name type="scientific">Fusarium langsethiae</name>
    <dbReference type="NCBI Taxonomy" id="179993"/>
    <lineage>
        <taxon>Eukaryota</taxon>
        <taxon>Fungi</taxon>
        <taxon>Dikarya</taxon>
        <taxon>Ascomycota</taxon>
        <taxon>Pezizomycotina</taxon>
        <taxon>Sordariomycetes</taxon>
        <taxon>Hypocreomycetidae</taxon>
        <taxon>Hypocreales</taxon>
        <taxon>Nectriaceae</taxon>
        <taxon>Fusarium</taxon>
    </lineage>
</organism>
<evidence type="ECO:0000313" key="2">
    <source>
        <dbReference type="EMBL" id="KPA38138.1"/>
    </source>
</evidence>
<feature type="region of interest" description="Disordered" evidence="1">
    <location>
        <begin position="255"/>
        <end position="280"/>
    </location>
</feature>
<dbReference type="OrthoDB" id="4991298at2759"/>
<keyword evidence="3" id="KW-1185">Reference proteome</keyword>
<evidence type="ECO:0000256" key="1">
    <source>
        <dbReference type="SAM" id="MobiDB-lite"/>
    </source>
</evidence>
<feature type="compositionally biased region" description="Basic residues" evidence="1">
    <location>
        <begin position="268"/>
        <end position="280"/>
    </location>
</feature>
<name>A0A0M9ER14_FUSLA</name>
<comment type="caution">
    <text evidence="2">The sequence shown here is derived from an EMBL/GenBank/DDBJ whole genome shotgun (WGS) entry which is preliminary data.</text>
</comment>
<evidence type="ECO:0000313" key="3">
    <source>
        <dbReference type="Proteomes" id="UP000037904"/>
    </source>
</evidence>
<sequence>MPAQVFGSNGQVSREMTDDEIIRDGFNRLFGIKEAIAKDRRLGHDSYPQPPPVEPHYKMVFEGPDQMALEPPILVQMKMLGLPDDEYYIVYVKPSNSPSNPAELPYWNYIHSRGSNLVYNWNMRQYDTVPKQYQMKWSDVMAASCVATLKLAKAGVFMEECSSIWRYKIVNQQTQRLIRQLAAKNANPKIPFEVGEEELLFFALVASDNGRGIASMLRDYPWLFNFKTIVTAMVFPYEPRPSLYWRLAPVLVDTPPPSPPPPASASKKEKRQYKKRQSRG</sequence>
<accession>A0A0M9ER14</accession>
<gene>
    <name evidence="2" type="ORF">FLAG1_09038</name>
</gene>